<dbReference type="KEGG" id="epe:CI789_06465"/>
<evidence type="ECO:0000313" key="1">
    <source>
        <dbReference type="EMBL" id="MBD8104815.1"/>
    </source>
</evidence>
<evidence type="ECO:0000313" key="2">
    <source>
        <dbReference type="EMBL" id="TKJ87077.1"/>
    </source>
</evidence>
<reference evidence="2 3" key="1">
    <citation type="journal article" date="2019" name="Sci. Rep.">
        <title>Differences in resource use lead to coexistence of seed-transmitted microbial populations.</title>
        <authorList>
            <person name="Torres-Cortes G."/>
            <person name="Garcia B.J."/>
            <person name="Compant S."/>
            <person name="Rezki S."/>
            <person name="Jones P."/>
            <person name="Preveaux A."/>
            <person name="Briand M."/>
            <person name="Roulet A."/>
            <person name="Bouchez O."/>
            <person name="Jacobson D."/>
            <person name="Barret M."/>
        </authorList>
    </citation>
    <scope>NUCLEOTIDE SEQUENCE [LARGE SCALE GENOMIC DNA]</scope>
    <source>
        <strain evidence="2 3">CFBP13511</strain>
    </source>
</reference>
<dbReference type="InterPro" id="IPR029068">
    <property type="entry name" value="Glyas_Bleomycin-R_OHBP_Dase"/>
</dbReference>
<dbReference type="Pfam" id="PF06185">
    <property type="entry name" value="YecM"/>
    <property type="match status" value="1"/>
</dbReference>
<organism evidence="2 3">
    <name type="scientific">Erwinia persicina</name>
    <dbReference type="NCBI Taxonomy" id="55211"/>
    <lineage>
        <taxon>Bacteria</taxon>
        <taxon>Pseudomonadati</taxon>
        <taxon>Pseudomonadota</taxon>
        <taxon>Gammaproteobacteria</taxon>
        <taxon>Enterobacterales</taxon>
        <taxon>Erwiniaceae</taxon>
        <taxon>Erwinia</taxon>
    </lineage>
</organism>
<dbReference type="PANTHER" id="PTHR37519">
    <property type="match status" value="1"/>
</dbReference>
<keyword evidence="4" id="KW-1185">Reference proteome</keyword>
<dbReference type="Gene3D" id="3.10.180.10">
    <property type="entry name" value="2,3-Dihydroxybiphenyl 1,2-Dioxygenase, domain 1"/>
    <property type="match status" value="1"/>
</dbReference>
<dbReference type="Proteomes" id="UP000306393">
    <property type="component" value="Unassembled WGS sequence"/>
</dbReference>
<protein>
    <submittedName>
        <fullName evidence="2">VOC family protein</fullName>
    </submittedName>
</protein>
<reference evidence="1 4" key="2">
    <citation type="journal article" date="2020" name="FEMS Microbiol. Ecol.">
        <title>Temporal dynamics of bacterial communities during seed development and maturation.</title>
        <authorList>
            <person name="Chesneau G."/>
            <person name="Torres-Cortes G."/>
            <person name="Briand M."/>
            <person name="Darrasse A."/>
            <person name="Preveaux A."/>
            <person name="Marais C."/>
            <person name="Jacques M.A."/>
            <person name="Shade A."/>
            <person name="Barret M."/>
        </authorList>
    </citation>
    <scope>NUCLEOTIDE SEQUENCE [LARGE SCALE GENOMIC DNA]</scope>
    <source>
        <strain evidence="1 4">CFBP13732</strain>
    </source>
</reference>
<dbReference type="InterPro" id="IPR010393">
    <property type="entry name" value="DUF991_YecM-like"/>
</dbReference>
<dbReference type="GO" id="GO:0005829">
    <property type="term" value="C:cytosol"/>
    <property type="evidence" value="ECO:0007669"/>
    <property type="project" value="TreeGrafter"/>
</dbReference>
<dbReference type="PANTHER" id="PTHR37519:SF1">
    <property type="entry name" value="DIHYDROXYBIPHENYL DIOXYGENASE DOMAIN-CONTAINING PROTEIN"/>
    <property type="match status" value="1"/>
</dbReference>
<dbReference type="SUPFAM" id="SSF54593">
    <property type="entry name" value="Glyoxalase/Bleomycin resistance protein/Dihydroxybiphenyl dioxygenase"/>
    <property type="match status" value="1"/>
</dbReference>
<dbReference type="EMBL" id="QGAC01000017">
    <property type="protein sequence ID" value="TKJ87077.1"/>
    <property type="molecule type" value="Genomic_DNA"/>
</dbReference>
<dbReference type="EMBL" id="JACYNN010000001">
    <property type="protein sequence ID" value="MBD8104815.1"/>
    <property type="molecule type" value="Genomic_DNA"/>
</dbReference>
<dbReference type="NCBIfam" id="NF008681">
    <property type="entry name" value="PRK11700.1-4"/>
    <property type="match status" value="1"/>
</dbReference>
<proteinExistence type="predicted"/>
<dbReference type="Proteomes" id="UP000661012">
    <property type="component" value="Unassembled WGS sequence"/>
</dbReference>
<dbReference type="AlphaFoldDB" id="A0A3S5GTU0"/>
<dbReference type="OrthoDB" id="5689462at2"/>
<accession>A0A3S5GTU0</accession>
<evidence type="ECO:0000313" key="4">
    <source>
        <dbReference type="Proteomes" id="UP000661012"/>
    </source>
</evidence>
<dbReference type="CDD" id="cd07268">
    <property type="entry name" value="VOC_EcYecM_like"/>
    <property type="match status" value="1"/>
</dbReference>
<comment type="caution">
    <text evidence="2">The sequence shown here is derived from an EMBL/GenBank/DDBJ whole genome shotgun (WGS) entry which is preliminary data.</text>
</comment>
<sequence>MMIIENAEELSDLANDLPRFLQCLNHLSQRLGLKLDDLEVDHIAVRCHQNTTAERWKQGLLRCGTLFSEKEIGGRPVALFDLATPLQVGPWQINVVELPWPGERRYRHEGWEHVEVVLRGDEQTLGARALALMSDEGLIQQGISVKNSAPKGEGERLPNPTLAVSDGLVTIKFHPWSLKEIVGSERARQR</sequence>
<gene>
    <name evidence="2" type="ORF">EpCFBP13511_16995</name>
    <name evidence="1" type="ORF">IFT93_00065</name>
</gene>
<evidence type="ECO:0000313" key="3">
    <source>
        <dbReference type="Proteomes" id="UP000306393"/>
    </source>
</evidence>
<name>A0A3S5GTU0_9GAMM</name>
<dbReference type="STRING" id="1219360.GCA_001571305_02916"/>